<gene>
    <name evidence="1" type="ORF">A0H81_07351</name>
</gene>
<protein>
    <submittedName>
        <fullName evidence="1">Uncharacterized protein</fullName>
    </submittedName>
</protein>
<comment type="caution">
    <text evidence="1">The sequence shown here is derived from an EMBL/GenBank/DDBJ whole genome shotgun (WGS) entry which is preliminary data.</text>
</comment>
<organism evidence="1 2">
    <name type="scientific">Grifola frondosa</name>
    <name type="common">Maitake</name>
    <name type="synonym">Polyporus frondosus</name>
    <dbReference type="NCBI Taxonomy" id="5627"/>
    <lineage>
        <taxon>Eukaryota</taxon>
        <taxon>Fungi</taxon>
        <taxon>Dikarya</taxon>
        <taxon>Basidiomycota</taxon>
        <taxon>Agaricomycotina</taxon>
        <taxon>Agaricomycetes</taxon>
        <taxon>Polyporales</taxon>
        <taxon>Grifolaceae</taxon>
        <taxon>Grifola</taxon>
    </lineage>
</organism>
<dbReference type="Proteomes" id="UP000092993">
    <property type="component" value="Unassembled WGS sequence"/>
</dbReference>
<dbReference type="EMBL" id="LUGG01000009">
    <property type="protein sequence ID" value="OBZ72718.1"/>
    <property type="molecule type" value="Genomic_DNA"/>
</dbReference>
<reference evidence="1 2" key="1">
    <citation type="submission" date="2016-03" db="EMBL/GenBank/DDBJ databases">
        <title>Whole genome sequencing of Grifola frondosa 9006-11.</title>
        <authorList>
            <person name="Min B."/>
            <person name="Park H."/>
            <person name="Kim J.-G."/>
            <person name="Cho H."/>
            <person name="Oh Y.-L."/>
            <person name="Kong W.-S."/>
            <person name="Choi I.-G."/>
        </authorList>
    </citation>
    <scope>NUCLEOTIDE SEQUENCE [LARGE SCALE GENOMIC DNA]</scope>
    <source>
        <strain evidence="1 2">9006-11</strain>
    </source>
</reference>
<keyword evidence="2" id="KW-1185">Reference proteome</keyword>
<evidence type="ECO:0000313" key="2">
    <source>
        <dbReference type="Proteomes" id="UP000092993"/>
    </source>
</evidence>
<proteinExistence type="predicted"/>
<evidence type="ECO:0000313" key="1">
    <source>
        <dbReference type="EMBL" id="OBZ72718.1"/>
    </source>
</evidence>
<name>A0A1C7M7B8_GRIFR</name>
<sequence length="90" mass="9422">MNYVVLKRLHKSKYVGHARGVAGTLGRHSPFLSPSPSARPVALANAFMNELCSFAGIVLLPAPGPLAMLSRLPLAFPLPLIPLPLGPATG</sequence>
<accession>A0A1C7M7B8</accession>
<dbReference type="AlphaFoldDB" id="A0A1C7M7B8"/>